<dbReference type="EC" id="3.4.21.89" evidence="5"/>
<evidence type="ECO:0000256" key="6">
    <source>
        <dbReference type="SAM" id="MobiDB-lite"/>
    </source>
</evidence>
<dbReference type="PRINTS" id="PR00728">
    <property type="entry name" value="SIGNALPTASE"/>
</dbReference>
<name>A0A147EWC5_MICTE</name>
<dbReference type="GO" id="GO:0004252">
    <property type="term" value="F:serine-type endopeptidase activity"/>
    <property type="evidence" value="ECO:0007669"/>
    <property type="project" value="UniProtKB-UniRule"/>
</dbReference>
<keyword evidence="3 7" id="KW-1133">Transmembrane helix</keyword>
<dbReference type="Proteomes" id="UP000075025">
    <property type="component" value="Unassembled WGS sequence"/>
</dbReference>
<feature type="region of interest" description="Disordered" evidence="6">
    <location>
        <begin position="151"/>
        <end position="180"/>
    </location>
</feature>
<dbReference type="GO" id="GO:0016020">
    <property type="term" value="C:membrane"/>
    <property type="evidence" value="ECO:0007669"/>
    <property type="project" value="UniProtKB-SubCell"/>
</dbReference>
<evidence type="ECO:0000256" key="2">
    <source>
        <dbReference type="ARBA" id="ARBA00022692"/>
    </source>
</evidence>
<protein>
    <recommendedName>
        <fullName evidence="5">Signal peptidase I</fullName>
        <ecNumber evidence="5">3.4.21.89</ecNumber>
    </recommendedName>
</protein>
<evidence type="ECO:0000256" key="3">
    <source>
        <dbReference type="ARBA" id="ARBA00022989"/>
    </source>
</evidence>
<feature type="transmembrane region" description="Helical" evidence="7">
    <location>
        <begin position="129"/>
        <end position="148"/>
    </location>
</feature>
<keyword evidence="4 7" id="KW-0472">Membrane</keyword>
<gene>
    <name evidence="8" type="ORF">NS220_10770</name>
</gene>
<dbReference type="InterPro" id="IPR036286">
    <property type="entry name" value="LexA/Signal_pep-like_sf"/>
</dbReference>
<dbReference type="InterPro" id="IPR019533">
    <property type="entry name" value="Peptidase_S26"/>
</dbReference>
<organism evidence="8 9">
    <name type="scientific">Microbacterium testaceum</name>
    <name type="common">Aureobacterium testaceum</name>
    <name type="synonym">Brevibacterium testaceum</name>
    <dbReference type="NCBI Taxonomy" id="2033"/>
    <lineage>
        <taxon>Bacteria</taxon>
        <taxon>Bacillati</taxon>
        <taxon>Actinomycetota</taxon>
        <taxon>Actinomycetes</taxon>
        <taxon>Micrococcales</taxon>
        <taxon>Microbacteriaceae</taxon>
        <taxon>Microbacterium</taxon>
    </lineage>
</organism>
<sequence length="321" mass="33442">MIAARAALAVVFGMTFWAVAPLAIGWQTTTVMTGSMEPAIRTGDLVVSRPIDPAELRPGQVVLVRDPDRPGLLRLHRLYAVEGSELTTKGDANPEADSSPVLRSDVLGIGALRVPWIGIPIQQARDGDAVALAATVLGLVAVIALAIARPTTRDEDDPPTPRPASAAGEGSPDADPSRRRSRTAAFVAAFTIATVAAASPAHAASFSAHTQTSGSLQAAIPQAPSDLTCQNNFDGSVTIGWSYDAESPDSFDVLVDGRGSIATLGPDARSIQLRANTPFSFGRTSVVRVRTNLTPTWGATSSDARSVTTITILWVGVARCG</sequence>
<evidence type="ECO:0000256" key="4">
    <source>
        <dbReference type="ARBA" id="ARBA00023136"/>
    </source>
</evidence>
<evidence type="ECO:0000256" key="7">
    <source>
        <dbReference type="SAM" id="Phobius"/>
    </source>
</evidence>
<reference evidence="8 9" key="1">
    <citation type="journal article" date="2016" name="Front. Microbiol.">
        <title>Genomic Resource of Rice Seed Associated Bacteria.</title>
        <authorList>
            <person name="Midha S."/>
            <person name="Bansal K."/>
            <person name="Sharma S."/>
            <person name="Kumar N."/>
            <person name="Patil P.P."/>
            <person name="Chaudhry V."/>
            <person name="Patil P.B."/>
        </authorList>
    </citation>
    <scope>NUCLEOTIDE SEQUENCE [LARGE SCALE GENOMIC DNA]</scope>
    <source>
        <strain evidence="8 9">NS220</strain>
    </source>
</reference>
<comment type="subcellular location">
    <subcellularLocation>
        <location evidence="1">Membrane</location>
    </subcellularLocation>
</comment>
<dbReference type="OrthoDB" id="5241786at2"/>
<dbReference type="NCBIfam" id="TIGR02228">
    <property type="entry name" value="sigpep_I_arch"/>
    <property type="match status" value="1"/>
</dbReference>
<dbReference type="EMBL" id="LDRT01000068">
    <property type="protein sequence ID" value="KTR93955.1"/>
    <property type="molecule type" value="Genomic_DNA"/>
</dbReference>
<accession>A0A147EWC5</accession>
<evidence type="ECO:0000256" key="5">
    <source>
        <dbReference type="NCBIfam" id="TIGR02228"/>
    </source>
</evidence>
<dbReference type="AlphaFoldDB" id="A0A147EWC5"/>
<evidence type="ECO:0000313" key="8">
    <source>
        <dbReference type="EMBL" id="KTR93955.1"/>
    </source>
</evidence>
<proteinExistence type="predicted"/>
<comment type="caution">
    <text evidence="8">The sequence shown here is derived from an EMBL/GenBank/DDBJ whole genome shotgun (WGS) entry which is preliminary data.</text>
</comment>
<keyword evidence="2 7" id="KW-0812">Transmembrane</keyword>
<feature type="transmembrane region" description="Helical" evidence="7">
    <location>
        <begin position="184"/>
        <end position="203"/>
    </location>
</feature>
<dbReference type="GO" id="GO:0009003">
    <property type="term" value="F:signal peptidase activity"/>
    <property type="evidence" value="ECO:0007669"/>
    <property type="project" value="UniProtKB-EC"/>
</dbReference>
<evidence type="ECO:0000313" key="9">
    <source>
        <dbReference type="Proteomes" id="UP000075025"/>
    </source>
</evidence>
<dbReference type="RefSeq" id="WP_058624045.1">
    <property type="nucleotide sequence ID" value="NZ_LDRT01000068.1"/>
</dbReference>
<evidence type="ECO:0000256" key="1">
    <source>
        <dbReference type="ARBA" id="ARBA00004370"/>
    </source>
</evidence>
<dbReference type="PATRIC" id="fig|2033.6.peg.3293"/>
<dbReference type="SUPFAM" id="SSF51306">
    <property type="entry name" value="LexA/Signal peptidase"/>
    <property type="match status" value="1"/>
</dbReference>
<dbReference type="InterPro" id="IPR001733">
    <property type="entry name" value="Peptidase_S26B"/>
</dbReference>
<dbReference type="CDD" id="cd06530">
    <property type="entry name" value="S26_SPase_I"/>
    <property type="match status" value="1"/>
</dbReference>
<dbReference type="GO" id="GO:0006465">
    <property type="term" value="P:signal peptide processing"/>
    <property type="evidence" value="ECO:0007669"/>
    <property type="project" value="UniProtKB-UniRule"/>
</dbReference>